<dbReference type="Proteomes" id="UP000238169">
    <property type="component" value="Unassembled WGS sequence"/>
</dbReference>
<sequence>MNAKDSTTQHTIALDAHPLVIGHATQVDTQTIAFDHHRLDPHGDGPCGAAR</sequence>
<reference evidence="2" key="1">
    <citation type="submission" date="2018-01" db="EMBL/GenBank/DDBJ databases">
        <authorList>
            <person name="Peeters C."/>
        </authorList>
    </citation>
    <scope>NUCLEOTIDE SEQUENCE [LARGE SCALE GENOMIC DNA]</scope>
</reference>
<evidence type="ECO:0000313" key="2">
    <source>
        <dbReference type="Proteomes" id="UP000238169"/>
    </source>
</evidence>
<accession>A0A2U3I436</accession>
<organism evidence="1 2">
    <name type="scientific">Caballeronia novacaledonica</name>
    <dbReference type="NCBI Taxonomy" id="1544861"/>
    <lineage>
        <taxon>Bacteria</taxon>
        <taxon>Pseudomonadati</taxon>
        <taxon>Pseudomonadota</taxon>
        <taxon>Betaproteobacteria</taxon>
        <taxon>Burkholderiales</taxon>
        <taxon>Burkholderiaceae</taxon>
        <taxon>Caballeronia</taxon>
    </lineage>
</organism>
<dbReference type="RefSeq" id="WP_181290979.1">
    <property type="nucleotide sequence ID" value="NZ_OGTP01000005.1"/>
</dbReference>
<proteinExistence type="predicted"/>
<evidence type="ECO:0000313" key="1">
    <source>
        <dbReference type="EMBL" id="SPB14880.1"/>
    </source>
</evidence>
<keyword evidence="2" id="KW-1185">Reference proteome</keyword>
<dbReference type="AlphaFoldDB" id="A0A2U3I436"/>
<gene>
    <name evidence="1" type="ORF">NOV72_02111</name>
</gene>
<dbReference type="EMBL" id="OGTP01000005">
    <property type="protein sequence ID" value="SPB14880.1"/>
    <property type="molecule type" value="Genomic_DNA"/>
</dbReference>
<protein>
    <submittedName>
        <fullName evidence="1">Uncharacterized protein</fullName>
    </submittedName>
</protein>
<name>A0A2U3I436_9BURK</name>